<dbReference type="SUPFAM" id="SSF56112">
    <property type="entry name" value="Protein kinase-like (PK-like)"/>
    <property type="match status" value="1"/>
</dbReference>
<dbReference type="PROSITE" id="PS50011">
    <property type="entry name" value="PROTEIN_KINASE_DOM"/>
    <property type="match status" value="1"/>
</dbReference>
<dbReference type="GO" id="GO:0005524">
    <property type="term" value="F:ATP binding"/>
    <property type="evidence" value="ECO:0007669"/>
    <property type="project" value="InterPro"/>
</dbReference>
<feature type="region of interest" description="Disordered" evidence="1">
    <location>
        <begin position="583"/>
        <end position="666"/>
    </location>
</feature>
<gene>
    <name evidence="3" type="ORF">EIP91_003769</name>
</gene>
<dbReference type="InterPro" id="IPR011009">
    <property type="entry name" value="Kinase-like_dom_sf"/>
</dbReference>
<dbReference type="InterPro" id="IPR000719">
    <property type="entry name" value="Prot_kinase_dom"/>
</dbReference>
<feature type="domain" description="Protein kinase" evidence="2">
    <location>
        <begin position="242"/>
        <end position="581"/>
    </location>
</feature>
<protein>
    <recommendedName>
        <fullName evidence="2">Protein kinase domain-containing protein</fullName>
    </recommendedName>
</protein>
<dbReference type="GO" id="GO:0004674">
    <property type="term" value="F:protein serine/threonine kinase activity"/>
    <property type="evidence" value="ECO:0007669"/>
    <property type="project" value="TreeGrafter"/>
</dbReference>
<dbReference type="EMBL" id="RWJN01000221">
    <property type="protein sequence ID" value="TCD64695.1"/>
    <property type="molecule type" value="Genomic_DNA"/>
</dbReference>
<proteinExistence type="predicted"/>
<feature type="compositionally biased region" description="Polar residues" evidence="1">
    <location>
        <begin position="618"/>
        <end position="627"/>
    </location>
</feature>
<evidence type="ECO:0000313" key="4">
    <source>
        <dbReference type="Proteomes" id="UP000292702"/>
    </source>
</evidence>
<dbReference type="InterPro" id="IPR051681">
    <property type="entry name" value="Ser/Thr_Kinases-Pseudokinases"/>
</dbReference>
<dbReference type="InterPro" id="IPR006616">
    <property type="entry name" value="DM9_repeat"/>
</dbReference>
<evidence type="ECO:0000313" key="3">
    <source>
        <dbReference type="EMBL" id="TCD64695.1"/>
    </source>
</evidence>
<sequence length="689" mass="75785">MDETLEGKLRTIRSSVDARIGTARAEQQPLSEVNWLQGALARTEDYYLHGPRGPASWVLVAGKEIPAGAFVAGDDDGLPLYAARGYLQALFVSKLIQDFTLPTGTLAPSYQEVGKAGSHLPKGATLGYGWDLYDVDVYEVLVVCPTDVTWVPVFGQLNLAALGARPIEGGYEEPAGEPLYVCQAYIAGAWRPGKHSAGLGGAFIPYAGREVLVAAALAVVQPGQREKSAAHLESLIDSHNYSKLATLVGQDAQGALDLLWNRVLELSKQGNTLAKSDALRQLVRMSVTYDMLPSELLLSGIQIKDTIDKYSGALMDTQEGLLGNHRVALKRLRVYLMFSGAPKLSLKQEFHREALVWKTLSHEYVLPLLGLAQGIFEHTLCMVLPWAEGGTVLQHIRALRSKGQMLGEAYPKQVYIWLQQVASALAYLHKEDVVHGNLRANNVLINAEGVVQLSDFGQTPITDMLQKYYATMPANTLRYQSPELLDPEMFGLEASTPSYTSDVYAFGHVCREICTLEEPFTGQVEYKIISQIVKGERPPRPSFPDDIPISDSLWRLMSQCWKHEPASRPTAVDVSGQMDHLVKELDAPPPRLVTKATRRGSSPSTKRLPPVPLKESGATHQPTTEPRTTGQAAQGSQSSPQPPPTPEPSTTAPGKPPPRRQDSSSSTFRLESLYFWRWFRKVHLHQSKN</sequence>
<comment type="caution">
    <text evidence="3">The sequence shown here is derived from an EMBL/GenBank/DDBJ whole genome shotgun (WGS) entry which is preliminary data.</text>
</comment>
<reference evidence="3 4" key="1">
    <citation type="submission" date="2018-11" db="EMBL/GenBank/DDBJ databases">
        <title>Genome assembly of Steccherinum ochraceum LE-BIN_3174, the white-rot fungus of the Steccherinaceae family (The Residual Polyporoid clade, Polyporales, Basidiomycota).</title>
        <authorList>
            <person name="Fedorova T.V."/>
            <person name="Glazunova O.A."/>
            <person name="Landesman E.O."/>
            <person name="Moiseenko K.V."/>
            <person name="Psurtseva N.V."/>
            <person name="Savinova O.S."/>
            <person name="Shakhova N.V."/>
            <person name="Tyazhelova T.V."/>
            <person name="Vasina D.V."/>
        </authorList>
    </citation>
    <scope>NUCLEOTIDE SEQUENCE [LARGE SCALE GENOMIC DNA]</scope>
    <source>
        <strain evidence="3 4">LE-BIN_3174</strain>
    </source>
</reference>
<dbReference type="Pfam" id="PF11901">
    <property type="entry name" value="DM9"/>
    <property type="match status" value="1"/>
</dbReference>
<dbReference type="Proteomes" id="UP000292702">
    <property type="component" value="Unassembled WGS sequence"/>
</dbReference>
<dbReference type="STRING" id="92696.A0A4R0RGA3"/>
<evidence type="ECO:0000259" key="2">
    <source>
        <dbReference type="PROSITE" id="PS50011"/>
    </source>
</evidence>
<dbReference type="Gene3D" id="1.10.510.10">
    <property type="entry name" value="Transferase(Phosphotransferase) domain 1"/>
    <property type="match status" value="1"/>
</dbReference>
<dbReference type="AlphaFoldDB" id="A0A4R0RGA3"/>
<accession>A0A4R0RGA3</accession>
<dbReference type="OrthoDB" id="346907at2759"/>
<dbReference type="InterPro" id="IPR001245">
    <property type="entry name" value="Ser-Thr/Tyr_kinase_cat_dom"/>
</dbReference>
<feature type="compositionally biased region" description="Low complexity" evidence="1">
    <location>
        <begin position="628"/>
        <end position="639"/>
    </location>
</feature>
<organism evidence="3 4">
    <name type="scientific">Steccherinum ochraceum</name>
    <dbReference type="NCBI Taxonomy" id="92696"/>
    <lineage>
        <taxon>Eukaryota</taxon>
        <taxon>Fungi</taxon>
        <taxon>Dikarya</taxon>
        <taxon>Basidiomycota</taxon>
        <taxon>Agaricomycotina</taxon>
        <taxon>Agaricomycetes</taxon>
        <taxon>Polyporales</taxon>
        <taxon>Steccherinaceae</taxon>
        <taxon>Steccherinum</taxon>
    </lineage>
</organism>
<evidence type="ECO:0000256" key="1">
    <source>
        <dbReference type="SAM" id="MobiDB-lite"/>
    </source>
</evidence>
<dbReference type="PANTHER" id="PTHR44329">
    <property type="entry name" value="SERINE/THREONINE-PROTEIN KINASE TNNI3K-RELATED"/>
    <property type="match status" value="1"/>
</dbReference>
<keyword evidence="4" id="KW-1185">Reference proteome</keyword>
<dbReference type="Pfam" id="PF07714">
    <property type="entry name" value="PK_Tyr_Ser-Thr"/>
    <property type="match status" value="1"/>
</dbReference>
<name>A0A4R0RGA3_9APHY</name>